<protein>
    <submittedName>
        <fullName evidence="2">Uncharacterized protein</fullName>
    </submittedName>
</protein>
<dbReference type="AlphaFoldDB" id="A0A7E4UUJ6"/>
<organism evidence="1 2">
    <name type="scientific">Panagrellus redivivus</name>
    <name type="common">Microworm</name>
    <dbReference type="NCBI Taxonomy" id="6233"/>
    <lineage>
        <taxon>Eukaryota</taxon>
        <taxon>Metazoa</taxon>
        <taxon>Ecdysozoa</taxon>
        <taxon>Nematoda</taxon>
        <taxon>Chromadorea</taxon>
        <taxon>Rhabditida</taxon>
        <taxon>Tylenchina</taxon>
        <taxon>Panagrolaimomorpha</taxon>
        <taxon>Panagrolaimoidea</taxon>
        <taxon>Panagrolaimidae</taxon>
        <taxon>Panagrellus</taxon>
    </lineage>
</organism>
<keyword evidence="1" id="KW-1185">Reference proteome</keyword>
<accession>A0A7E4UUJ6</accession>
<dbReference type="Proteomes" id="UP000492821">
    <property type="component" value="Unassembled WGS sequence"/>
</dbReference>
<reference evidence="2" key="2">
    <citation type="submission" date="2020-10" db="UniProtKB">
        <authorList>
            <consortium name="WormBaseParasite"/>
        </authorList>
    </citation>
    <scope>IDENTIFICATION</scope>
</reference>
<dbReference type="WBParaSite" id="Pan_g12930.t1">
    <property type="protein sequence ID" value="Pan_g12930.t1"/>
    <property type="gene ID" value="Pan_g12930"/>
</dbReference>
<evidence type="ECO:0000313" key="2">
    <source>
        <dbReference type="WBParaSite" id="Pan_g12930.t1"/>
    </source>
</evidence>
<evidence type="ECO:0000313" key="1">
    <source>
        <dbReference type="Proteomes" id="UP000492821"/>
    </source>
</evidence>
<name>A0A7E4UUJ6_PANRE</name>
<reference evidence="1" key="1">
    <citation type="journal article" date="2013" name="Genetics">
        <title>The draft genome and transcriptome of Panagrellus redivivus are shaped by the harsh demands of a free-living lifestyle.</title>
        <authorList>
            <person name="Srinivasan J."/>
            <person name="Dillman A.R."/>
            <person name="Macchietto M.G."/>
            <person name="Heikkinen L."/>
            <person name="Lakso M."/>
            <person name="Fracchia K.M."/>
            <person name="Antoshechkin I."/>
            <person name="Mortazavi A."/>
            <person name="Wong G."/>
            <person name="Sternberg P.W."/>
        </authorList>
    </citation>
    <scope>NUCLEOTIDE SEQUENCE [LARGE SCALE GENOMIC DNA]</scope>
    <source>
        <strain evidence="1">MT8872</strain>
    </source>
</reference>
<proteinExistence type="predicted"/>
<sequence length="68" mass="7774">MFITDLNRSDTKHSKGIAFQPGLMTSQCPARLAFFGEQKKNPAQTSLPRTKEHLNPPHMWTATWKYAN</sequence>